<organism evidence="3">
    <name type="scientific">viral metagenome</name>
    <dbReference type="NCBI Taxonomy" id="1070528"/>
    <lineage>
        <taxon>unclassified sequences</taxon>
        <taxon>metagenomes</taxon>
        <taxon>organismal metagenomes</taxon>
    </lineage>
</organism>
<sequence length="115" mass="13671">MSTEHTFYRCNSCGKNIPPRWLKKAKKTGKVCNQCGSNRFKPVDASVIREIIHIFWHPSIIKKTLLWPWNWKRWKDFLVPEIKGMEEEIKELKVKLAEAQKEISLYESRVNCHES</sequence>
<protein>
    <submittedName>
        <fullName evidence="3">Uncharacterized protein</fullName>
    </submittedName>
</protein>
<dbReference type="AlphaFoldDB" id="A0A6M3L7V4"/>
<feature type="coiled-coil region" evidence="1">
    <location>
        <begin position="82"/>
        <end position="109"/>
    </location>
</feature>
<accession>A0A6M3L7V4</accession>
<keyword evidence="1" id="KW-0175">Coiled coil</keyword>
<evidence type="ECO:0000313" key="3">
    <source>
        <dbReference type="EMBL" id="QJA89922.1"/>
    </source>
</evidence>
<evidence type="ECO:0000313" key="2">
    <source>
        <dbReference type="EMBL" id="QJA74904.1"/>
    </source>
</evidence>
<dbReference type="EMBL" id="MT142878">
    <property type="protein sequence ID" value="QJA89922.1"/>
    <property type="molecule type" value="Genomic_DNA"/>
</dbReference>
<name>A0A6M3L7V4_9ZZZZ</name>
<reference evidence="3" key="1">
    <citation type="submission" date="2020-03" db="EMBL/GenBank/DDBJ databases">
        <title>The deep terrestrial virosphere.</title>
        <authorList>
            <person name="Holmfeldt K."/>
            <person name="Nilsson E."/>
            <person name="Simone D."/>
            <person name="Lopez-Fernandez M."/>
            <person name="Wu X."/>
            <person name="de Brujin I."/>
            <person name="Lundin D."/>
            <person name="Andersson A."/>
            <person name="Bertilsson S."/>
            <person name="Dopson M."/>
        </authorList>
    </citation>
    <scope>NUCLEOTIDE SEQUENCE</scope>
    <source>
        <strain evidence="2">MM415A01897</strain>
        <strain evidence="3">MM415B02472</strain>
    </source>
</reference>
<gene>
    <name evidence="2" type="ORF">MM415A01897_0005</name>
    <name evidence="3" type="ORF">MM415B02472_0009</name>
</gene>
<evidence type="ECO:0000256" key="1">
    <source>
        <dbReference type="SAM" id="Coils"/>
    </source>
</evidence>
<proteinExistence type="predicted"/>
<dbReference type="EMBL" id="MT142128">
    <property type="protein sequence ID" value="QJA74904.1"/>
    <property type="molecule type" value="Genomic_DNA"/>
</dbReference>